<name>A0A0H2MFN5_9PROT</name>
<sequence>MNWLSLDHVQLAIPVGSEDLCRTFYGTVLGWDEVPKPESLTGRGGVWFCTDSFRIHLGVEKDFRPAKKAHPAFLLEDLNALAEKMSAHDVPVEWDDNLEGYNRFYADDAVGNRLEFMEKKNG</sequence>
<reference evidence="2 3" key="1">
    <citation type="submission" date="2015-03" db="EMBL/GenBank/DDBJ databases">
        <title>Genome Sequence of Kiloniella spongiae MEBiC09566, isolated from a marine sponge.</title>
        <authorList>
            <person name="Shao Z."/>
            <person name="Wang L."/>
            <person name="Li X."/>
        </authorList>
    </citation>
    <scope>NUCLEOTIDE SEQUENCE [LARGE SCALE GENOMIC DNA]</scope>
    <source>
        <strain evidence="2 3">MEBiC09566</strain>
    </source>
</reference>
<dbReference type="InterPro" id="IPR029068">
    <property type="entry name" value="Glyas_Bleomycin-R_OHBP_Dase"/>
</dbReference>
<dbReference type="RefSeq" id="WP_047764234.1">
    <property type="nucleotide sequence ID" value="NZ_LAQL01000006.1"/>
</dbReference>
<keyword evidence="3" id="KW-1185">Reference proteome</keyword>
<dbReference type="OrthoDB" id="9813630at2"/>
<dbReference type="Gene3D" id="3.10.180.10">
    <property type="entry name" value="2,3-Dihydroxybiphenyl 1,2-Dioxygenase, domain 1"/>
    <property type="match status" value="1"/>
</dbReference>
<proteinExistence type="predicted"/>
<dbReference type="PANTHER" id="PTHR39175">
    <property type="entry name" value="FAMILY PROTEIN, PUTATIVE (AFU_ORTHOLOGUE AFUA_3G15060)-RELATED"/>
    <property type="match status" value="1"/>
</dbReference>
<dbReference type="AlphaFoldDB" id="A0A0H2MFN5"/>
<dbReference type="PROSITE" id="PS51819">
    <property type="entry name" value="VOC"/>
    <property type="match status" value="1"/>
</dbReference>
<organism evidence="2 3">
    <name type="scientific">Kiloniella spongiae</name>
    <dbReference type="NCBI Taxonomy" id="1489064"/>
    <lineage>
        <taxon>Bacteria</taxon>
        <taxon>Pseudomonadati</taxon>
        <taxon>Pseudomonadota</taxon>
        <taxon>Alphaproteobacteria</taxon>
        <taxon>Rhodospirillales</taxon>
        <taxon>Kiloniellaceae</taxon>
        <taxon>Kiloniella</taxon>
    </lineage>
</organism>
<dbReference type="SUPFAM" id="SSF54593">
    <property type="entry name" value="Glyoxalase/Bleomycin resistance protein/Dihydroxybiphenyl dioxygenase"/>
    <property type="match status" value="1"/>
</dbReference>
<comment type="caution">
    <text evidence="2">The sequence shown here is derived from an EMBL/GenBank/DDBJ whole genome shotgun (WGS) entry which is preliminary data.</text>
</comment>
<evidence type="ECO:0000313" key="2">
    <source>
        <dbReference type="EMBL" id="KLN61016.1"/>
    </source>
</evidence>
<feature type="domain" description="VOC" evidence="1">
    <location>
        <begin position="5"/>
        <end position="119"/>
    </location>
</feature>
<evidence type="ECO:0000259" key="1">
    <source>
        <dbReference type="PROSITE" id="PS51819"/>
    </source>
</evidence>
<dbReference type="PANTHER" id="PTHR39175:SF1">
    <property type="entry name" value="FAMILY PROTEIN, PUTATIVE (AFU_ORTHOLOGUE AFUA_3G15060)-RELATED"/>
    <property type="match status" value="1"/>
</dbReference>
<dbReference type="STRING" id="1489064.WH96_09480"/>
<dbReference type="EMBL" id="LAQL01000006">
    <property type="protein sequence ID" value="KLN61016.1"/>
    <property type="molecule type" value="Genomic_DNA"/>
</dbReference>
<dbReference type="InterPro" id="IPR037523">
    <property type="entry name" value="VOC_core"/>
</dbReference>
<accession>A0A0H2MFN5</accession>
<protein>
    <submittedName>
        <fullName evidence="2">Glyoxalase</fullName>
    </submittedName>
</protein>
<gene>
    <name evidence="2" type="ORF">WH96_09480</name>
</gene>
<evidence type="ECO:0000313" key="3">
    <source>
        <dbReference type="Proteomes" id="UP000035444"/>
    </source>
</evidence>
<dbReference type="Proteomes" id="UP000035444">
    <property type="component" value="Unassembled WGS sequence"/>
</dbReference>